<dbReference type="PANTHER" id="PTHR36068">
    <property type="entry name" value="OS01G0102500 PROTEIN"/>
    <property type="match status" value="1"/>
</dbReference>
<protein>
    <submittedName>
        <fullName evidence="2">Uncharacterized protein</fullName>
    </submittedName>
</protein>
<dbReference type="EMBL" id="CP144694">
    <property type="protein sequence ID" value="WVZ03057.1"/>
    <property type="molecule type" value="Genomic_DNA"/>
</dbReference>
<feature type="compositionally biased region" description="Low complexity" evidence="1">
    <location>
        <begin position="39"/>
        <end position="50"/>
    </location>
</feature>
<accession>A0AAQ3N540</accession>
<sequence length="412" mass="45778">MGKLLCDLTIVVEPFQGSPPEISSFRLVLVVRPSSTVWKSNNDTTSKSSTPKVCCGSRSRNSSSSPLSSSNLRSVTSQLSHGGEVSSDRNCLFTASRKAMGLEEVDAHELQRGTVSWFSEDLRSMRFVERERGGEVVGKEGGYAIDSAVAFGDDVRTKMMFNKFFPASGTTAIRKDISGIRQLGLNNMERCMIHDVSGGALSDMTPTEEMHLIEKMASNSQHFSTINDAIVVRGIQDISKLDALVSLVTQLASNQRPTSTSVARLCGIYPSSDHYTDACPSLQQSIDCAKTNWTSSKLLRQEDAAERIEISKSRAKSKETERKLNTEDELDFDRWKTKEMEEEYGFVKKSTLTGGNGADMADLWLETMKTRLRGRNPSRGFFKMESNENEMCVSTWKGSQMKDVWNADAMKR</sequence>
<evidence type="ECO:0000256" key="1">
    <source>
        <dbReference type="SAM" id="MobiDB-lite"/>
    </source>
</evidence>
<evidence type="ECO:0000313" key="2">
    <source>
        <dbReference type="EMBL" id="WVZ03057.1"/>
    </source>
</evidence>
<dbReference type="Proteomes" id="UP001374535">
    <property type="component" value="Chromosome 7"/>
</dbReference>
<dbReference type="PANTHER" id="PTHR36068:SF1">
    <property type="entry name" value="OS01G0102500 PROTEIN"/>
    <property type="match status" value="1"/>
</dbReference>
<gene>
    <name evidence="2" type="ORF">V8G54_023863</name>
</gene>
<name>A0AAQ3N540_VIGMU</name>
<dbReference type="AlphaFoldDB" id="A0AAQ3N540"/>
<organism evidence="2 3">
    <name type="scientific">Vigna mungo</name>
    <name type="common">Black gram</name>
    <name type="synonym">Phaseolus mungo</name>
    <dbReference type="NCBI Taxonomy" id="3915"/>
    <lineage>
        <taxon>Eukaryota</taxon>
        <taxon>Viridiplantae</taxon>
        <taxon>Streptophyta</taxon>
        <taxon>Embryophyta</taxon>
        <taxon>Tracheophyta</taxon>
        <taxon>Spermatophyta</taxon>
        <taxon>Magnoliopsida</taxon>
        <taxon>eudicotyledons</taxon>
        <taxon>Gunneridae</taxon>
        <taxon>Pentapetalae</taxon>
        <taxon>rosids</taxon>
        <taxon>fabids</taxon>
        <taxon>Fabales</taxon>
        <taxon>Fabaceae</taxon>
        <taxon>Papilionoideae</taxon>
        <taxon>50 kb inversion clade</taxon>
        <taxon>NPAAA clade</taxon>
        <taxon>indigoferoid/millettioid clade</taxon>
        <taxon>Phaseoleae</taxon>
        <taxon>Vigna</taxon>
    </lineage>
</organism>
<evidence type="ECO:0000313" key="3">
    <source>
        <dbReference type="Proteomes" id="UP001374535"/>
    </source>
</evidence>
<keyword evidence="3" id="KW-1185">Reference proteome</keyword>
<feature type="region of interest" description="Disordered" evidence="1">
    <location>
        <begin position="39"/>
        <end position="87"/>
    </location>
</feature>
<proteinExistence type="predicted"/>
<reference evidence="2 3" key="1">
    <citation type="journal article" date="2023" name="Life. Sci Alliance">
        <title>Evolutionary insights into 3D genome organization and epigenetic landscape of Vigna mungo.</title>
        <authorList>
            <person name="Junaid A."/>
            <person name="Singh B."/>
            <person name="Bhatia S."/>
        </authorList>
    </citation>
    <scope>NUCLEOTIDE SEQUENCE [LARGE SCALE GENOMIC DNA]</scope>
    <source>
        <strain evidence="2">Urdbean</strain>
    </source>
</reference>
<feature type="compositionally biased region" description="Low complexity" evidence="1">
    <location>
        <begin position="57"/>
        <end position="80"/>
    </location>
</feature>